<name>A0A0N5A4G0_PARTI</name>
<dbReference type="Gene3D" id="3.40.390.10">
    <property type="entry name" value="Collagenase (Catalytic Domain)"/>
    <property type="match status" value="1"/>
</dbReference>
<dbReference type="Gene3D" id="2.10.25.10">
    <property type="entry name" value="Laminin"/>
    <property type="match status" value="1"/>
</dbReference>
<dbReference type="PROSITE" id="PS01186">
    <property type="entry name" value="EGF_2"/>
    <property type="match status" value="1"/>
</dbReference>
<dbReference type="SUPFAM" id="SSF57196">
    <property type="entry name" value="EGF/Laminin"/>
    <property type="match status" value="1"/>
</dbReference>
<keyword evidence="9" id="KW-1185">Reference proteome</keyword>
<evidence type="ECO:0000256" key="3">
    <source>
        <dbReference type="ARBA" id="ARBA00022801"/>
    </source>
</evidence>
<comment type="caution">
    <text evidence="6">Lacks conserved residue(s) required for the propagation of feature annotation.</text>
</comment>
<protein>
    <submittedName>
        <fullName evidence="10">EGF-like domain-containing protein</fullName>
    </submittedName>
</protein>
<keyword evidence="3" id="KW-0378">Hydrolase</keyword>
<evidence type="ECO:0000256" key="5">
    <source>
        <dbReference type="ARBA" id="ARBA00023049"/>
    </source>
</evidence>
<dbReference type="InterPro" id="IPR000742">
    <property type="entry name" value="EGF"/>
</dbReference>
<dbReference type="WBParaSite" id="PTRK_0001651800.1">
    <property type="protein sequence ID" value="PTRK_0001651800.1"/>
    <property type="gene ID" value="PTRK_0001651800"/>
</dbReference>
<dbReference type="PROSITE" id="PS50026">
    <property type="entry name" value="EGF_3"/>
    <property type="match status" value="1"/>
</dbReference>
<feature type="chain" id="PRO_5005892669" evidence="7">
    <location>
        <begin position="18"/>
        <end position="305"/>
    </location>
</feature>
<dbReference type="InterPro" id="IPR024079">
    <property type="entry name" value="MetalloPept_cat_dom_sf"/>
</dbReference>
<keyword evidence="7" id="KW-0732">Signal</keyword>
<sequence length="305" mass="36466">MKFFIFILTLLSVVVLSTKNCSHFPKYYEVKAENYETQADRNKFCREEIIAECPCEVHVRYPDIIPKKREKRSSLFKKDVWDWPKTIYYTSLLKDKEWNKELEYEMEDLSNRTCFTYKKINFIDPDLPSIVFELGEKCKSTFGRKKVRFVFSYLDNGIKSHKEYHYLHRVEINKTCFKKGIFQREVLRSLGFAYSDERSYKNIYSLNRKRSNYQFRLNPNYNKLIYTKYDKNSIMNRDNNQAPLLATFYDLKIVNLLYCSSTENSRDDSCINGGYKMNPNDDVCLCKKGFKGNNCEEKVEQEKIL</sequence>
<evidence type="ECO:0000256" key="1">
    <source>
        <dbReference type="ARBA" id="ARBA00022670"/>
    </source>
</evidence>
<feature type="signal peptide" evidence="7">
    <location>
        <begin position="1"/>
        <end position="17"/>
    </location>
</feature>
<evidence type="ECO:0000256" key="2">
    <source>
        <dbReference type="ARBA" id="ARBA00022723"/>
    </source>
</evidence>
<accession>A0A0N5A4G0</accession>
<keyword evidence="1" id="KW-0645">Protease</keyword>
<feature type="disulfide bond" evidence="6">
    <location>
        <begin position="286"/>
        <end position="295"/>
    </location>
</feature>
<evidence type="ECO:0000313" key="10">
    <source>
        <dbReference type="WBParaSite" id="PTRK_0001651800.1"/>
    </source>
</evidence>
<evidence type="ECO:0000256" key="6">
    <source>
        <dbReference type="PROSITE-ProRule" id="PRU00076"/>
    </source>
</evidence>
<keyword evidence="6" id="KW-0245">EGF-like domain</keyword>
<dbReference type="GO" id="GO:0004222">
    <property type="term" value="F:metalloendopeptidase activity"/>
    <property type="evidence" value="ECO:0007669"/>
    <property type="project" value="TreeGrafter"/>
</dbReference>
<dbReference type="PANTHER" id="PTHR10127:SF780">
    <property type="entry name" value="METALLOENDOPEPTIDASE"/>
    <property type="match status" value="1"/>
</dbReference>
<organism evidence="9 10">
    <name type="scientific">Parastrongyloides trichosuri</name>
    <name type="common">Possum-specific nematode worm</name>
    <dbReference type="NCBI Taxonomy" id="131310"/>
    <lineage>
        <taxon>Eukaryota</taxon>
        <taxon>Metazoa</taxon>
        <taxon>Ecdysozoa</taxon>
        <taxon>Nematoda</taxon>
        <taxon>Chromadorea</taxon>
        <taxon>Rhabditida</taxon>
        <taxon>Tylenchina</taxon>
        <taxon>Panagrolaimomorpha</taxon>
        <taxon>Strongyloidoidea</taxon>
        <taxon>Strongyloididae</taxon>
        <taxon>Parastrongyloides</taxon>
    </lineage>
</organism>
<dbReference type="PROSITE" id="PS00022">
    <property type="entry name" value="EGF_1"/>
    <property type="match status" value="1"/>
</dbReference>
<evidence type="ECO:0000259" key="8">
    <source>
        <dbReference type="PROSITE" id="PS50026"/>
    </source>
</evidence>
<keyword evidence="2" id="KW-0479">Metal-binding</keyword>
<dbReference type="PANTHER" id="PTHR10127">
    <property type="entry name" value="DISCOIDIN, CUB, EGF, LAMININ , AND ZINC METALLOPROTEASE DOMAIN CONTAINING"/>
    <property type="match status" value="1"/>
</dbReference>
<proteinExistence type="predicted"/>
<dbReference type="GO" id="GO:0006508">
    <property type="term" value="P:proteolysis"/>
    <property type="evidence" value="ECO:0007669"/>
    <property type="project" value="UniProtKB-KW"/>
</dbReference>
<feature type="domain" description="EGF-like" evidence="8">
    <location>
        <begin position="255"/>
        <end position="296"/>
    </location>
</feature>
<keyword evidence="5" id="KW-0482">Metalloprotease</keyword>
<dbReference type="GO" id="GO:0046872">
    <property type="term" value="F:metal ion binding"/>
    <property type="evidence" value="ECO:0007669"/>
    <property type="project" value="UniProtKB-KW"/>
</dbReference>
<evidence type="ECO:0000256" key="4">
    <source>
        <dbReference type="ARBA" id="ARBA00022833"/>
    </source>
</evidence>
<evidence type="ECO:0000256" key="7">
    <source>
        <dbReference type="SAM" id="SignalP"/>
    </source>
</evidence>
<dbReference type="Proteomes" id="UP000038045">
    <property type="component" value="Unplaced"/>
</dbReference>
<keyword evidence="6" id="KW-1015">Disulfide bond</keyword>
<evidence type="ECO:0000313" key="9">
    <source>
        <dbReference type="Proteomes" id="UP000038045"/>
    </source>
</evidence>
<keyword evidence="4" id="KW-0862">Zinc</keyword>
<dbReference type="AlphaFoldDB" id="A0A0N5A4G0"/>
<reference evidence="10" key="1">
    <citation type="submission" date="2017-02" db="UniProtKB">
        <authorList>
            <consortium name="WormBaseParasite"/>
        </authorList>
    </citation>
    <scope>IDENTIFICATION</scope>
</reference>
<dbReference type="SUPFAM" id="SSF55486">
    <property type="entry name" value="Metalloproteases ('zincins'), catalytic domain"/>
    <property type="match status" value="1"/>
</dbReference>